<name>A0A7Y3V6E3_CLOCO</name>
<accession>A0A7Y3V6E3</accession>
<dbReference type="InterPro" id="IPR018573">
    <property type="entry name" value="Restrct_endonuc_II_AlwI"/>
</dbReference>
<comment type="caution">
    <text evidence="1">The sequence shown here is derived from an EMBL/GenBank/DDBJ whole genome shotgun (WGS) entry which is preliminary data.</text>
</comment>
<dbReference type="EMBL" id="JABFIF010000002">
    <property type="protein sequence ID" value="NOH15286.1"/>
    <property type="molecule type" value="Genomic_DNA"/>
</dbReference>
<dbReference type="AlphaFoldDB" id="A0A7Y3V6E3"/>
<keyword evidence="1" id="KW-0378">Hydrolase</keyword>
<dbReference type="GO" id="GO:0004519">
    <property type="term" value="F:endonuclease activity"/>
    <property type="evidence" value="ECO:0007669"/>
    <property type="project" value="UniProtKB-KW"/>
</dbReference>
<sequence>MIIKNIPYQSFCWVIGTTSFRTVKLNLKIEEQLILLSEFLNQFRDKFNKWEWNNLSQAKYYDFMKDKEFITGEAKRKDKDAREKTSGLVDIGLINIDRTITEAGNELLNIAKDGDFKENNYFNIERDSYIYFKQLLKTSIKVNTSVVRPYYVLAKALTELNYLTFDEFTYILPLAISYDSTKNIINWIKELRENRISLEDIIYADLMNMDNYQLAFKTFMKNPLSEELVCLIGMNRKSRKYDKPYYYLFKQLIEVFEKGNLRKVYDLFLAAKKINQKPGVLWRNLLFKTSNSSSIKKNGMHALRKDCPFNSCKTESDVRKIFFKYLHVFKAMSTLMDYFDLNRRYFNITDTLIFEDNTVRFDIIPKYFFNECIDRIYKEAFSESIYLKDSVPIEKISEGLTFDEKVIYSKISKDLGIVIKNVEQATTFIKDERYRRFNQLIDKKFNDKTLLELLDCFEIRNDTRIEELVTDEADIPTIFEYVLAIIWYKVSERQGNILEYMKLSLEANLLPKTHASGGNADIIYQYEACEEYPKHSLLIEATLADGTNQRRMEMEPVSRHLGEYILKSNNPFDYSLFISPFLHRNVVADFRSRKYAQYYGVGNELIDGMKIISIDTGALKEIVIKGINYQYLYGVFEKYYESELRLPEWQDNLIKEVTQKYGV</sequence>
<gene>
    <name evidence="1" type="ORF">HMJ28_02565</name>
</gene>
<dbReference type="Gene3D" id="3.40.91.50">
    <property type="match status" value="1"/>
</dbReference>
<evidence type="ECO:0000313" key="1">
    <source>
        <dbReference type="EMBL" id="NOH15286.1"/>
    </source>
</evidence>
<dbReference type="Proteomes" id="UP000528432">
    <property type="component" value="Unassembled WGS sequence"/>
</dbReference>
<keyword evidence="1" id="KW-0255">Endonuclease</keyword>
<dbReference type="RefSeq" id="WP_171302835.1">
    <property type="nucleotide sequence ID" value="NZ_JABFIF010000002.1"/>
</dbReference>
<evidence type="ECO:0000313" key="2">
    <source>
        <dbReference type="Proteomes" id="UP000528432"/>
    </source>
</evidence>
<keyword evidence="1" id="KW-0540">Nuclease</keyword>
<proteinExistence type="predicted"/>
<organism evidence="1 2">
    <name type="scientific">Clostridium cochlearium</name>
    <dbReference type="NCBI Taxonomy" id="1494"/>
    <lineage>
        <taxon>Bacteria</taxon>
        <taxon>Bacillati</taxon>
        <taxon>Bacillota</taxon>
        <taxon>Clostridia</taxon>
        <taxon>Eubacteriales</taxon>
        <taxon>Clostridiaceae</taxon>
        <taxon>Clostridium</taxon>
    </lineage>
</organism>
<reference evidence="1 2" key="1">
    <citation type="submission" date="2020-05" db="EMBL/GenBank/DDBJ databases">
        <title>Draft genome sequence of Clostridium cochlearium strain AGROS13 isolated from a sheep dairy farm in New Zealand.</title>
        <authorList>
            <person name="Gupta T.B."/>
            <person name="Jauregui R."/>
            <person name="Risson A.N."/>
            <person name="Brightwell G."/>
            <person name="Maclean P."/>
        </authorList>
    </citation>
    <scope>NUCLEOTIDE SEQUENCE [LARGE SCALE GENOMIC DNA]</scope>
    <source>
        <strain evidence="1 2">AGROS13</strain>
    </source>
</reference>
<protein>
    <submittedName>
        <fullName evidence="1">AlwI family type II restriction endonuclease</fullName>
    </submittedName>
</protein>
<dbReference type="Pfam" id="PF09491">
    <property type="entry name" value="RE_AlwI"/>
    <property type="match status" value="1"/>
</dbReference>